<reference evidence="1 2" key="1">
    <citation type="submission" date="2018-11" db="EMBL/GenBank/DDBJ databases">
        <authorList>
            <consortium name="Pathogen Informatics"/>
        </authorList>
    </citation>
    <scope>NUCLEOTIDE SEQUENCE [LARGE SCALE GENOMIC DNA]</scope>
</reference>
<gene>
    <name evidence="1" type="ORF">DILT_LOCUS17374</name>
</gene>
<protein>
    <submittedName>
        <fullName evidence="1">Uncharacterized protein</fullName>
    </submittedName>
</protein>
<organism evidence="1 2">
    <name type="scientific">Dibothriocephalus latus</name>
    <name type="common">Fish tapeworm</name>
    <name type="synonym">Diphyllobothrium latum</name>
    <dbReference type="NCBI Taxonomy" id="60516"/>
    <lineage>
        <taxon>Eukaryota</taxon>
        <taxon>Metazoa</taxon>
        <taxon>Spiralia</taxon>
        <taxon>Lophotrochozoa</taxon>
        <taxon>Platyhelminthes</taxon>
        <taxon>Cestoda</taxon>
        <taxon>Eucestoda</taxon>
        <taxon>Diphyllobothriidea</taxon>
        <taxon>Diphyllobothriidae</taxon>
        <taxon>Dibothriocephalus</taxon>
    </lineage>
</organism>
<dbReference type="EMBL" id="UYRU01091332">
    <property type="protein sequence ID" value="VDN37627.1"/>
    <property type="molecule type" value="Genomic_DNA"/>
</dbReference>
<evidence type="ECO:0000313" key="1">
    <source>
        <dbReference type="EMBL" id="VDN37627.1"/>
    </source>
</evidence>
<name>A0A3P7NVD6_DIBLA</name>
<dbReference type="AlphaFoldDB" id="A0A3P7NVD6"/>
<proteinExistence type="predicted"/>
<keyword evidence="2" id="KW-1185">Reference proteome</keyword>
<feature type="non-terminal residue" evidence="1">
    <location>
        <position position="95"/>
    </location>
</feature>
<evidence type="ECO:0000313" key="2">
    <source>
        <dbReference type="Proteomes" id="UP000281553"/>
    </source>
</evidence>
<accession>A0A3P7NVD6</accession>
<dbReference type="Proteomes" id="UP000281553">
    <property type="component" value="Unassembled WGS sequence"/>
</dbReference>
<sequence>MFASQDTEIKLVSSDSRCLSAVIYRPGDRAAALLSHNDPNDIQTLRNPGLKSPHLLHPLMTAKLRFQTSMPCSTICNLITMRCERIRSAKVVQLS</sequence>